<dbReference type="SFLD" id="SFLDS00029">
    <property type="entry name" value="Radical_SAM"/>
    <property type="match status" value="1"/>
</dbReference>
<dbReference type="Pfam" id="PF13186">
    <property type="entry name" value="SPASM"/>
    <property type="match status" value="1"/>
</dbReference>
<dbReference type="InterPro" id="IPR007197">
    <property type="entry name" value="rSAM"/>
</dbReference>
<gene>
    <name evidence="7" type="ORF">L9S41_00150</name>
</gene>
<dbReference type="InterPro" id="IPR023885">
    <property type="entry name" value="4Fe4S-binding_SPASM_dom"/>
</dbReference>
<dbReference type="CDD" id="cd21109">
    <property type="entry name" value="SPASM"/>
    <property type="match status" value="1"/>
</dbReference>
<evidence type="ECO:0000256" key="5">
    <source>
        <dbReference type="ARBA" id="ARBA00023014"/>
    </source>
</evidence>
<proteinExistence type="predicted"/>
<dbReference type="InterPro" id="IPR050377">
    <property type="entry name" value="Radical_SAM_PqqE_MftC-like"/>
</dbReference>
<evidence type="ECO:0000313" key="7">
    <source>
        <dbReference type="EMBL" id="UWZ79825.1"/>
    </source>
</evidence>
<name>A0ABY5ZPL2_9BACT</name>
<evidence type="ECO:0000256" key="2">
    <source>
        <dbReference type="ARBA" id="ARBA00022691"/>
    </source>
</evidence>
<accession>A0ABY5ZPL2</accession>
<dbReference type="InterPro" id="IPR013785">
    <property type="entry name" value="Aldolase_TIM"/>
</dbReference>
<comment type="cofactor">
    <cofactor evidence="1">
        <name>[4Fe-4S] cluster</name>
        <dbReference type="ChEBI" id="CHEBI:49883"/>
    </cofactor>
</comment>
<evidence type="ECO:0000256" key="3">
    <source>
        <dbReference type="ARBA" id="ARBA00022723"/>
    </source>
</evidence>
<dbReference type="PANTHER" id="PTHR11228">
    <property type="entry name" value="RADICAL SAM DOMAIN PROTEIN"/>
    <property type="match status" value="1"/>
</dbReference>
<dbReference type="EMBL" id="CP092109">
    <property type="protein sequence ID" value="UWZ79825.1"/>
    <property type="molecule type" value="Genomic_DNA"/>
</dbReference>
<keyword evidence="4" id="KW-0408">Iron</keyword>
<keyword evidence="5" id="KW-0411">Iron-sulfur</keyword>
<feature type="domain" description="4Fe4S-binding SPASM" evidence="6">
    <location>
        <begin position="7"/>
        <end position="70"/>
    </location>
</feature>
<evidence type="ECO:0000256" key="1">
    <source>
        <dbReference type="ARBA" id="ARBA00001966"/>
    </source>
</evidence>
<sequence>MREKLVCTQPFSWCEVHSDGSVFLCCPAWLKAPAGNLLEQSLEEIWNGPLAREVRKGVLNGTFHRCGKRCPRLAAGRPPVVDLAEVEDAEVHRALSQGLAVLPYGLKILNLCFDSRCNLACPSCRAAPVDKHSSSAAPLLERILTQCAPQVQTLVVAGHGDPFATPTYRALLQDIHPERWPRLEEIRLHTNGLLWDAATWRSLENIHVLAREAEISVDAATPGTYALNRGGDWQQLLTNLRFIATLPLQGKLSMVVQRNNFREMPSFADLADSLGFRAYFSQLVNWGTFSREEYRRRAVQHPEHPEHGQFLAMLAQVARRHHVDLGNLAPLVNTAALVALPS</sequence>
<dbReference type="InterPro" id="IPR058240">
    <property type="entry name" value="rSAM_sf"/>
</dbReference>
<evidence type="ECO:0000256" key="4">
    <source>
        <dbReference type="ARBA" id="ARBA00023004"/>
    </source>
</evidence>
<dbReference type="RefSeq" id="WP_260748176.1">
    <property type="nucleotide sequence ID" value="NZ_CP092109.1"/>
</dbReference>
<dbReference type="SUPFAM" id="SSF102114">
    <property type="entry name" value="Radical SAM enzymes"/>
    <property type="match status" value="2"/>
</dbReference>
<keyword evidence="2" id="KW-0949">S-adenosyl-L-methionine</keyword>
<dbReference type="PANTHER" id="PTHR11228:SF7">
    <property type="entry name" value="PQQA PEPTIDE CYCLASE"/>
    <property type="match status" value="1"/>
</dbReference>
<keyword evidence="3" id="KW-0479">Metal-binding</keyword>
<dbReference type="Proteomes" id="UP001060414">
    <property type="component" value="Chromosome"/>
</dbReference>
<reference evidence="7" key="1">
    <citation type="journal article" date="2022" name="Environ. Microbiol.">
        <title>Geoalkalibacter halelectricus SAP #1 sp. nov. possessing extracellular electron transfer and mineral#reducing capabilities from a haloalkaline environment.</title>
        <authorList>
            <person name="Yadav S."/>
            <person name="Singh R."/>
            <person name="Sundharam S.S."/>
            <person name="Chaudhary S."/>
            <person name="Krishnamurthi S."/>
            <person name="Patil S.A."/>
        </authorList>
    </citation>
    <scope>NUCLEOTIDE SEQUENCE</scope>
    <source>
        <strain evidence="7">SAP-1</strain>
    </source>
</reference>
<evidence type="ECO:0000259" key="6">
    <source>
        <dbReference type="Pfam" id="PF13186"/>
    </source>
</evidence>
<keyword evidence="8" id="KW-1185">Reference proteome</keyword>
<organism evidence="7 8">
    <name type="scientific">Geoalkalibacter halelectricus</name>
    <dbReference type="NCBI Taxonomy" id="2847045"/>
    <lineage>
        <taxon>Bacteria</taxon>
        <taxon>Pseudomonadati</taxon>
        <taxon>Thermodesulfobacteriota</taxon>
        <taxon>Desulfuromonadia</taxon>
        <taxon>Desulfuromonadales</taxon>
        <taxon>Geoalkalibacteraceae</taxon>
        <taxon>Geoalkalibacter</taxon>
    </lineage>
</organism>
<protein>
    <submittedName>
        <fullName evidence="7">SPASM domain-containing protein</fullName>
    </submittedName>
</protein>
<dbReference type="Gene3D" id="3.20.20.70">
    <property type="entry name" value="Aldolase class I"/>
    <property type="match status" value="2"/>
</dbReference>
<evidence type="ECO:0000313" key="8">
    <source>
        <dbReference type="Proteomes" id="UP001060414"/>
    </source>
</evidence>